<evidence type="ECO:0000256" key="2">
    <source>
        <dbReference type="SAM" id="MobiDB-lite"/>
    </source>
</evidence>
<accession>A0AA85JYF2</accession>
<feature type="region of interest" description="Disordered" evidence="2">
    <location>
        <begin position="164"/>
        <end position="221"/>
    </location>
</feature>
<feature type="compositionally biased region" description="Polar residues" evidence="2">
    <location>
        <begin position="325"/>
        <end position="335"/>
    </location>
</feature>
<reference evidence="4" key="2">
    <citation type="submission" date="2023-11" db="UniProtKB">
        <authorList>
            <consortium name="WormBaseParasite"/>
        </authorList>
    </citation>
    <scope>IDENTIFICATION</scope>
</reference>
<reference evidence="3" key="1">
    <citation type="submission" date="2022-06" db="EMBL/GenBank/DDBJ databases">
        <authorList>
            <person name="Berger JAMES D."/>
            <person name="Berger JAMES D."/>
        </authorList>
    </citation>
    <scope>NUCLEOTIDE SEQUENCE [LARGE SCALE GENOMIC DNA]</scope>
</reference>
<dbReference type="Proteomes" id="UP000050795">
    <property type="component" value="Unassembled WGS sequence"/>
</dbReference>
<feature type="compositionally biased region" description="Polar residues" evidence="2">
    <location>
        <begin position="252"/>
        <end position="268"/>
    </location>
</feature>
<feature type="compositionally biased region" description="Basic and acidic residues" evidence="2">
    <location>
        <begin position="36"/>
        <end position="49"/>
    </location>
</feature>
<evidence type="ECO:0000313" key="4">
    <source>
        <dbReference type="WBParaSite" id="TREG1_50350.1"/>
    </source>
</evidence>
<feature type="region of interest" description="Disordered" evidence="2">
    <location>
        <begin position="349"/>
        <end position="370"/>
    </location>
</feature>
<feature type="coiled-coil region" evidence="1">
    <location>
        <begin position="656"/>
        <end position="739"/>
    </location>
</feature>
<feature type="compositionally biased region" description="Basic and acidic residues" evidence="2">
    <location>
        <begin position="182"/>
        <end position="197"/>
    </location>
</feature>
<feature type="region of interest" description="Disordered" evidence="2">
    <location>
        <begin position="1"/>
        <end position="134"/>
    </location>
</feature>
<evidence type="ECO:0000313" key="3">
    <source>
        <dbReference type="Proteomes" id="UP000050795"/>
    </source>
</evidence>
<dbReference type="AlphaFoldDB" id="A0AA85JYF2"/>
<feature type="region of interest" description="Disordered" evidence="2">
    <location>
        <begin position="318"/>
        <end position="337"/>
    </location>
</feature>
<keyword evidence="1" id="KW-0175">Coiled coil</keyword>
<feature type="region of interest" description="Disordered" evidence="2">
    <location>
        <begin position="243"/>
        <end position="268"/>
    </location>
</feature>
<protein>
    <submittedName>
        <fullName evidence="4">Uncharacterized protein</fullName>
    </submittedName>
</protein>
<sequence length="878" mass="99835">MSSFKNFFEDLGKSRDKKDKSGRNSPVPVKPSTSDEATKNKKSNEKEIKSSTPIKDTITNNENKSKVNKEPTKSEEKIDKKIEIIPKTDEKKEKVDNKPTAKPVDKINPPIEVKKELPPQPVVSSNENQVNSLRLIDRAKQGTSDKVDDKSATSALINFLTFPADKINSKDIESPSTTVQSKEIKVESDTNKKENDLKSPGIINKQNDELNKIQPTPTTNQPAVTTAAAAVEAQSKQNLIDNQVKTSSSTSQPPIITNKTQDVPSTDKISSQNLQPVIKNLSDTQNKPDIIVGKQDEIKVKTDENDKKKIVGQTTTPTVTTSNTLIPSNIPQPGTQVRLGRSGVITRSTDIPSTSNQLNINQQSNSPNLIITSDKGAKRSVIDQKDYQKYDPTQKPDPCRPTLFSAIDLKHSGFADAETIENCWNKLGVPDVEDLLSYLGFSKHGIINLDHLTKALHEALEMHTYDEPSVLAGIRSMNMELRLTDALKNAYEKEIEKLDKNLINEREVILRYFHQHLNEIRQKMDILFSQKEVEIKQIQQKLDKTVQLSHEVEIKNKEAESLLQTEDKFLNFITNLSDIMEAEIKQCEACKKDFDHFFVYNEKLKRTVDQVKNQAQDVNHFQRLRDSIQILKDYSQLLQIIVIKFAGIQRHTQFIINQEKEKYEKLEKTFENYQKNLLELQTTFDNLSRQNQKLINENEVLRNEIQSRDAKIKSLAEENNQLNEKYQSAQQKVNNFKNINNTNNNTNGNNTHVSTINNDNKTMNTNGNIKSNNTTVVTNPKSINENKPNSKEYPQPDQQNQNKQAVPEKSVPVISPDKNIITPYFMSKEHLAIRQYQNDLEETIKKQARQIRQLRIIASKYGGVNDYIRSDIVATMDQ</sequence>
<dbReference type="WBParaSite" id="TREG1_50350.1">
    <property type="protein sequence ID" value="TREG1_50350.1"/>
    <property type="gene ID" value="TREG1_50350"/>
</dbReference>
<feature type="compositionally biased region" description="Polar residues" evidence="2">
    <location>
        <begin position="122"/>
        <end position="132"/>
    </location>
</feature>
<feature type="compositionally biased region" description="Polar residues" evidence="2">
    <location>
        <begin position="769"/>
        <end position="787"/>
    </location>
</feature>
<feature type="compositionally biased region" description="Polar residues" evidence="2">
    <location>
        <begin position="52"/>
        <end position="62"/>
    </location>
</feature>
<organism evidence="3 4">
    <name type="scientific">Trichobilharzia regenti</name>
    <name type="common">Nasal bird schistosome</name>
    <dbReference type="NCBI Taxonomy" id="157069"/>
    <lineage>
        <taxon>Eukaryota</taxon>
        <taxon>Metazoa</taxon>
        <taxon>Spiralia</taxon>
        <taxon>Lophotrochozoa</taxon>
        <taxon>Platyhelminthes</taxon>
        <taxon>Trematoda</taxon>
        <taxon>Digenea</taxon>
        <taxon>Strigeidida</taxon>
        <taxon>Schistosomatoidea</taxon>
        <taxon>Schistosomatidae</taxon>
        <taxon>Trichobilharzia</taxon>
    </lineage>
</organism>
<feature type="region of interest" description="Disordered" evidence="2">
    <location>
        <begin position="762"/>
        <end position="811"/>
    </location>
</feature>
<evidence type="ECO:0000256" key="1">
    <source>
        <dbReference type="SAM" id="Coils"/>
    </source>
</evidence>
<proteinExistence type="predicted"/>
<keyword evidence="3" id="KW-1185">Reference proteome</keyword>
<name>A0AA85JYF2_TRIRE</name>
<feature type="compositionally biased region" description="Low complexity" evidence="2">
    <location>
        <begin position="355"/>
        <end position="370"/>
    </location>
</feature>
<feature type="coiled-coil region" evidence="1">
    <location>
        <begin position="481"/>
        <end position="508"/>
    </location>
</feature>
<feature type="compositionally biased region" description="Basic and acidic residues" evidence="2">
    <location>
        <begin position="63"/>
        <end position="105"/>
    </location>
</feature>
<feature type="compositionally biased region" description="Basic and acidic residues" evidence="2">
    <location>
        <begin position="7"/>
        <end position="22"/>
    </location>
</feature>